<proteinExistence type="predicted"/>
<organism evidence="1">
    <name type="scientific">Bactrocera latifrons</name>
    <name type="common">Malaysian fruit fly</name>
    <name type="synonym">Chaetodacus latifrons</name>
    <dbReference type="NCBI Taxonomy" id="174628"/>
    <lineage>
        <taxon>Eukaryota</taxon>
        <taxon>Metazoa</taxon>
        <taxon>Ecdysozoa</taxon>
        <taxon>Arthropoda</taxon>
        <taxon>Hexapoda</taxon>
        <taxon>Insecta</taxon>
        <taxon>Pterygota</taxon>
        <taxon>Neoptera</taxon>
        <taxon>Endopterygota</taxon>
        <taxon>Diptera</taxon>
        <taxon>Brachycera</taxon>
        <taxon>Muscomorpha</taxon>
        <taxon>Tephritoidea</taxon>
        <taxon>Tephritidae</taxon>
        <taxon>Bactrocera</taxon>
        <taxon>Bactrocera</taxon>
    </lineage>
</organism>
<feature type="non-terminal residue" evidence="1">
    <location>
        <position position="1"/>
    </location>
</feature>
<accession>A0A0K8VUK7</accession>
<name>A0A0K8VUK7_BACLA</name>
<dbReference type="EMBL" id="GDHF01009745">
    <property type="protein sequence ID" value="JAI42569.1"/>
    <property type="molecule type" value="Transcribed_RNA"/>
</dbReference>
<evidence type="ECO:0000313" key="1">
    <source>
        <dbReference type="EMBL" id="JAI42569.1"/>
    </source>
</evidence>
<evidence type="ECO:0008006" key="2">
    <source>
        <dbReference type="Google" id="ProtNLM"/>
    </source>
</evidence>
<reference evidence="1" key="1">
    <citation type="submission" date="2015-06" db="EMBL/GenBank/DDBJ databases">
        <authorList>
            <person name="Hoefler B.C."/>
            <person name="Straight P.D."/>
        </authorList>
    </citation>
    <scope>NUCLEOTIDE SEQUENCE</scope>
</reference>
<dbReference type="AlphaFoldDB" id="A0A0K8VUK7"/>
<gene>
    <name evidence="1" type="ORF">c0_g3_i1</name>
</gene>
<protein>
    <recommendedName>
        <fullName evidence="2">Reverse transcriptase domain-containing protein</fullName>
    </recommendedName>
</protein>
<sequence length="133" mass="15051">PDLILLILNWRMFKYVFNGDGGEKMYRQFLVLKGDQDFQRIVFRKSSNSKISDYKLKPVTFGINCAPYLPIRTLHEKAQTNATNLPLASSVLQTQTYVDDILSGSHGIASAITSDQSIKFSRVSPKEDYIKST</sequence>